<evidence type="ECO:0000256" key="4">
    <source>
        <dbReference type="SAM" id="Phobius"/>
    </source>
</evidence>
<evidence type="ECO:0008006" key="9">
    <source>
        <dbReference type="Google" id="ProtNLM"/>
    </source>
</evidence>
<sequence>MTLQGVTWSGSLGVPGARGRVRGRSVARVFARVLLAVLVALAVLLPAGPVALAQAGSVGGAAFFDTNSDGLISDGSTSPLEPVRLAGVAVSLVRSDGASVGSTTTGADGTYSFTGLTPGDYIVRAVLAPGYGASSPTSVPFTISGTTGQVVDFAMTKGAFGNFVWDDLNRDGVQGSGEPGIAGITVRLLAEQGAVVQEQATNSAGEYYFVGVEEGTYRVRVVPPSYKVFTRPNAGTRGVDSVFDPVTGLSEPMVVEIVDSGITQDLTVDAGLFQRVEDLAVALTVDRSEPVVGDQVVLTAVVGNAGSVPVPGAQVTVTVPEGLVIGPVAGGWTCPVVGRDVVCGTQEPVAAGAALPPVRITATAERAGPVSPSARVRRYNGNVDDNAANDTATTTVTALAPAVTRTTTTPAPTTTAAPPPVPPAMADGDGLAWTGRSVGALVAGGFGLLLLGVGAHALSRRREGA</sequence>
<comment type="subcellular location">
    <subcellularLocation>
        <location evidence="1">Secreted</location>
    </subcellularLocation>
</comment>
<evidence type="ECO:0000259" key="5">
    <source>
        <dbReference type="Pfam" id="PF01345"/>
    </source>
</evidence>
<dbReference type="InterPro" id="IPR013783">
    <property type="entry name" value="Ig-like_fold"/>
</dbReference>
<dbReference type="EMBL" id="CP023445">
    <property type="protein sequence ID" value="ATE55574.1"/>
    <property type="molecule type" value="Genomic_DNA"/>
</dbReference>
<organism evidence="7 8">
    <name type="scientific">Actinosynnema pretiosum</name>
    <dbReference type="NCBI Taxonomy" id="42197"/>
    <lineage>
        <taxon>Bacteria</taxon>
        <taxon>Bacillati</taxon>
        <taxon>Actinomycetota</taxon>
        <taxon>Actinomycetes</taxon>
        <taxon>Pseudonocardiales</taxon>
        <taxon>Pseudonocardiaceae</taxon>
        <taxon>Actinosynnema</taxon>
    </lineage>
</organism>
<feature type="transmembrane region" description="Helical" evidence="4">
    <location>
        <begin position="438"/>
        <end position="458"/>
    </location>
</feature>
<dbReference type="InterPro" id="IPR033764">
    <property type="entry name" value="Sdr_B"/>
</dbReference>
<dbReference type="GO" id="GO:0005576">
    <property type="term" value="C:extracellular region"/>
    <property type="evidence" value="ECO:0007669"/>
    <property type="project" value="UniProtKB-SubCell"/>
</dbReference>
<evidence type="ECO:0000256" key="1">
    <source>
        <dbReference type="ARBA" id="ARBA00004613"/>
    </source>
</evidence>
<evidence type="ECO:0000313" key="7">
    <source>
        <dbReference type="EMBL" id="ATE55574.1"/>
    </source>
</evidence>
<dbReference type="Gene3D" id="2.60.40.10">
    <property type="entry name" value="Immunoglobulins"/>
    <property type="match status" value="2"/>
</dbReference>
<protein>
    <recommendedName>
        <fullName evidence="9">SD-repeat containing protein B domain-containing protein</fullName>
    </recommendedName>
</protein>
<feature type="domain" description="DUF11" evidence="5">
    <location>
        <begin position="278"/>
        <end position="396"/>
    </location>
</feature>
<keyword evidence="4" id="KW-0812">Transmembrane</keyword>
<accession>A0A290Z9B3</accession>
<name>A0A290Z9B3_9PSEU</name>
<reference evidence="7" key="1">
    <citation type="submission" date="2017-09" db="EMBL/GenBank/DDBJ databases">
        <title>Complete Genome Sequence of ansamitocin-producing Bacterium Actinosynnema pretiosum X47.</title>
        <authorList>
            <person name="Cao G."/>
            <person name="Zong G."/>
            <person name="Zhong C."/>
            <person name="Fu J."/>
        </authorList>
    </citation>
    <scope>NUCLEOTIDE SEQUENCE [LARGE SCALE GENOMIC DNA]</scope>
    <source>
        <strain evidence="7">X47</strain>
    </source>
</reference>
<dbReference type="GO" id="GO:0005975">
    <property type="term" value="P:carbohydrate metabolic process"/>
    <property type="evidence" value="ECO:0007669"/>
    <property type="project" value="UniProtKB-ARBA"/>
</dbReference>
<evidence type="ECO:0000256" key="2">
    <source>
        <dbReference type="ARBA" id="ARBA00022525"/>
    </source>
</evidence>
<dbReference type="InterPro" id="IPR001434">
    <property type="entry name" value="OmcB-like_DUF11"/>
</dbReference>
<gene>
    <name evidence="7" type="ORF">CNX65_21660</name>
</gene>
<proteinExistence type="predicted"/>
<feature type="domain" description="SD-repeat containing protein B" evidence="6">
    <location>
        <begin position="57"/>
        <end position="135"/>
    </location>
</feature>
<evidence type="ECO:0000259" key="6">
    <source>
        <dbReference type="Pfam" id="PF17210"/>
    </source>
</evidence>
<dbReference type="PANTHER" id="PTHR23303">
    <property type="entry name" value="CARBOXYPEPTIDASE REGULATORY REGION-CONTAINING"/>
    <property type="match status" value="1"/>
</dbReference>
<dbReference type="KEGG" id="apre:CNX65_21660"/>
<keyword evidence="4" id="KW-0472">Membrane</keyword>
<evidence type="ECO:0000256" key="3">
    <source>
        <dbReference type="ARBA" id="ARBA00022729"/>
    </source>
</evidence>
<dbReference type="InterPro" id="IPR051417">
    <property type="entry name" value="SDr/BOS_complex"/>
</dbReference>
<keyword evidence="2" id="KW-0964">Secreted</keyword>
<dbReference type="AlphaFoldDB" id="A0A290Z9B3"/>
<dbReference type="SUPFAM" id="SSF117074">
    <property type="entry name" value="Hypothetical protein PA1324"/>
    <property type="match status" value="2"/>
</dbReference>
<keyword evidence="8" id="KW-1185">Reference proteome</keyword>
<keyword evidence="4" id="KW-1133">Transmembrane helix</keyword>
<feature type="domain" description="SD-repeat containing protein B" evidence="6">
    <location>
        <begin position="159"/>
        <end position="272"/>
    </location>
</feature>
<keyword evidence="3" id="KW-0732">Signal</keyword>
<dbReference type="Pfam" id="PF17210">
    <property type="entry name" value="SdrD_B"/>
    <property type="match status" value="2"/>
</dbReference>
<dbReference type="Proteomes" id="UP000218505">
    <property type="component" value="Chromosome"/>
</dbReference>
<evidence type="ECO:0000313" key="8">
    <source>
        <dbReference type="Proteomes" id="UP000218505"/>
    </source>
</evidence>
<dbReference type="Pfam" id="PF01345">
    <property type="entry name" value="DUF11"/>
    <property type="match status" value="1"/>
</dbReference>
<feature type="transmembrane region" description="Helical" evidence="4">
    <location>
        <begin position="29"/>
        <end position="48"/>
    </location>
</feature>